<evidence type="ECO:0000256" key="1">
    <source>
        <dbReference type="SAM" id="MobiDB-lite"/>
    </source>
</evidence>
<feature type="compositionally biased region" description="Polar residues" evidence="1">
    <location>
        <begin position="1"/>
        <end position="30"/>
    </location>
</feature>
<name>A0A9N9FLP0_9GLOM</name>
<organism evidence="2 3">
    <name type="scientific">Ambispora leptoticha</name>
    <dbReference type="NCBI Taxonomy" id="144679"/>
    <lineage>
        <taxon>Eukaryota</taxon>
        <taxon>Fungi</taxon>
        <taxon>Fungi incertae sedis</taxon>
        <taxon>Mucoromycota</taxon>
        <taxon>Glomeromycotina</taxon>
        <taxon>Glomeromycetes</taxon>
        <taxon>Archaeosporales</taxon>
        <taxon>Ambisporaceae</taxon>
        <taxon>Ambispora</taxon>
    </lineage>
</organism>
<dbReference type="OrthoDB" id="10479737at2759"/>
<keyword evidence="3" id="KW-1185">Reference proteome</keyword>
<evidence type="ECO:0000313" key="2">
    <source>
        <dbReference type="EMBL" id="CAG8545121.1"/>
    </source>
</evidence>
<feature type="compositionally biased region" description="Basic residues" evidence="1">
    <location>
        <begin position="87"/>
        <end position="107"/>
    </location>
</feature>
<dbReference type="EMBL" id="CAJVPS010001619">
    <property type="protein sequence ID" value="CAG8545121.1"/>
    <property type="molecule type" value="Genomic_DNA"/>
</dbReference>
<sequence>MVYNTRSASKANGYNTRSSTLASKDASSNGKSRKTPNRISNGIRKTKSVTQSKPKRNLKTSNKDGSNKVVSHNTRSSSTTNKSSSTTKKKNARSTANSKKRNTRNSKKSVEKPPQDSAQSLAVPNFEPSPHTPSDSVASPIEVEANVSTQPPKRSNKRSKNPTDHTTNQPTKRTRITATQSTAEEPQKRATRSASHSTNEESQPRVTRSAK</sequence>
<reference evidence="2" key="1">
    <citation type="submission" date="2021-06" db="EMBL/GenBank/DDBJ databases">
        <authorList>
            <person name="Kallberg Y."/>
            <person name="Tangrot J."/>
            <person name="Rosling A."/>
        </authorList>
    </citation>
    <scope>NUCLEOTIDE SEQUENCE</scope>
    <source>
        <strain evidence="2">FL130A</strain>
    </source>
</reference>
<dbReference type="AlphaFoldDB" id="A0A9N9FLP0"/>
<comment type="caution">
    <text evidence="2">The sequence shown here is derived from an EMBL/GenBank/DDBJ whole genome shotgun (WGS) entry which is preliminary data.</text>
</comment>
<protein>
    <submittedName>
        <fullName evidence="2">6572_t:CDS:1</fullName>
    </submittedName>
</protein>
<dbReference type="Proteomes" id="UP000789508">
    <property type="component" value="Unassembled WGS sequence"/>
</dbReference>
<feature type="compositionally biased region" description="Polar residues" evidence="1">
    <location>
        <begin position="164"/>
        <end position="184"/>
    </location>
</feature>
<proteinExistence type="predicted"/>
<accession>A0A9N9FLP0</accession>
<feature type="compositionally biased region" description="Low complexity" evidence="1">
    <location>
        <begin position="73"/>
        <end position="86"/>
    </location>
</feature>
<evidence type="ECO:0000313" key="3">
    <source>
        <dbReference type="Proteomes" id="UP000789508"/>
    </source>
</evidence>
<gene>
    <name evidence="2" type="ORF">ALEPTO_LOCUS5603</name>
</gene>
<feature type="region of interest" description="Disordered" evidence="1">
    <location>
        <begin position="1"/>
        <end position="211"/>
    </location>
</feature>